<dbReference type="Gene3D" id="3.40.50.300">
    <property type="entry name" value="P-loop containing nucleotide triphosphate hydrolases"/>
    <property type="match status" value="2"/>
</dbReference>
<evidence type="ECO:0000259" key="9">
    <source>
        <dbReference type="PROSITE" id="PS51194"/>
    </source>
</evidence>
<dbReference type="PROSITE" id="PS51195">
    <property type="entry name" value="Q_MOTIF"/>
    <property type="match status" value="1"/>
</dbReference>
<organism evidence="11 12">
    <name type="scientific">Polysphondylium violaceum</name>
    <dbReference type="NCBI Taxonomy" id="133409"/>
    <lineage>
        <taxon>Eukaryota</taxon>
        <taxon>Amoebozoa</taxon>
        <taxon>Evosea</taxon>
        <taxon>Eumycetozoa</taxon>
        <taxon>Dictyostelia</taxon>
        <taxon>Dictyosteliales</taxon>
        <taxon>Dictyosteliaceae</taxon>
        <taxon>Polysphondylium</taxon>
    </lineage>
</organism>
<evidence type="ECO:0000256" key="2">
    <source>
        <dbReference type="ARBA" id="ARBA00022801"/>
    </source>
</evidence>
<accession>A0A8J4V5G1</accession>
<comment type="caution">
    <text evidence="11">The sequence shown here is derived from an EMBL/GenBank/DDBJ whole genome shotgun (WGS) entry which is preliminary data.</text>
</comment>
<dbReference type="InterPro" id="IPR011545">
    <property type="entry name" value="DEAD/DEAH_box_helicase_dom"/>
</dbReference>
<feature type="compositionally biased region" description="Basic and acidic residues" evidence="7">
    <location>
        <begin position="695"/>
        <end position="715"/>
    </location>
</feature>
<dbReference type="AlphaFoldDB" id="A0A8J4V5G1"/>
<sequence>MLVDKSTATAADAKQSLKRKSPSSDFIMTIDNDDDYQGDDDDDEELSGDEEKFADEGFVFEESVETQLPWDFAPTIEKMKKQTHKSSEGATTLEDKIKQRLNAKKLKDVQKNKTKVEEKVEEEEEEEDEEDNEEDEENEEEQDNEEDEEEEEEEEEEKQTKKQKLDKPATPTTTGDKIKVLESNRKSKKIVEEELPTFEELHLSRPLLKAIQKLGFTEPTPIQAKTIPLAMNGKDILASASTGSGKTAAFLLPILERLLFRDSEYRAIRVLVLLPTRELALQCQSVMEKLAQFSNITSCLVVGGLSNKAQEVELRKRPDVVIATPGRMIDHLLNAHGVGLDDLEILILDEADRLLDMGFKDEIGKIVDSCPSNRQTMLFSATLNDEVKTLAKLSLKQPIRVQVDALMQVASTLDQEFVKIKPQHLSDRPAILLSLCTRVFNQGGTIIFCRSKKEVHRLRIIFGLSGLKAAELHGNLSQEQRFTSLQEFRDASVNYLLASDVASRGLDIIGVKTVINYNMPHTMAQYIHRVGRTARAGMEGKSCSLVTENDRKLLKEIVTKARNKAKSRSVSQDNINYWRNKIEELTDDIKSIVRDEMKEADLRKAEKGIDKAESILTKSKDENLAMEKVWFKTKQEEAKSKELWKIENNIINPKLLKAPINATGSATSEPSLRSIKKSKDPYYGLSRKQKRKKQFKEEYERDLKEHKEMKRKAIENGEDFEDDGLDENDDFKKVFSREQNSQRSSGKSTKRIEQMRRNGLKSGLTDREKQKIDRKKAKKAKKNTNK</sequence>
<dbReference type="GO" id="GO:0003676">
    <property type="term" value="F:nucleic acid binding"/>
    <property type="evidence" value="ECO:0007669"/>
    <property type="project" value="InterPro"/>
</dbReference>
<dbReference type="GO" id="GO:0005524">
    <property type="term" value="F:ATP binding"/>
    <property type="evidence" value="ECO:0007669"/>
    <property type="project" value="UniProtKB-KW"/>
</dbReference>
<keyword evidence="12" id="KW-1185">Reference proteome</keyword>
<feature type="compositionally biased region" description="Polar residues" evidence="7">
    <location>
        <begin position="737"/>
        <end position="747"/>
    </location>
</feature>
<feature type="compositionally biased region" description="Acidic residues" evidence="7">
    <location>
        <begin position="31"/>
        <end position="47"/>
    </location>
</feature>
<feature type="domain" description="Helicase C-terminal" evidence="9">
    <location>
        <begin position="412"/>
        <end position="583"/>
    </location>
</feature>
<reference evidence="11" key="1">
    <citation type="submission" date="2020-01" db="EMBL/GenBank/DDBJ databases">
        <title>Development of genomics and gene disruption for Polysphondylium violaceum indicates a role for the polyketide synthase stlB in stalk morphogenesis.</title>
        <authorList>
            <person name="Narita B."/>
            <person name="Kawabe Y."/>
            <person name="Kin K."/>
            <person name="Saito T."/>
            <person name="Gibbs R."/>
            <person name="Kuspa A."/>
            <person name="Muzny D."/>
            <person name="Queller D."/>
            <person name="Richards S."/>
            <person name="Strassman J."/>
            <person name="Sucgang R."/>
            <person name="Worley K."/>
            <person name="Schaap P."/>
        </authorList>
    </citation>
    <scope>NUCLEOTIDE SEQUENCE</scope>
    <source>
        <strain evidence="11">QSvi11</strain>
    </source>
</reference>
<protein>
    <recommendedName>
        <fullName evidence="13">RNA helicase</fullName>
    </recommendedName>
</protein>
<feature type="compositionally biased region" description="Basic residues" evidence="7">
    <location>
        <begin position="772"/>
        <end position="786"/>
    </location>
</feature>
<keyword evidence="4 6" id="KW-0067">ATP-binding</keyword>
<proteinExistence type="inferred from homology"/>
<dbReference type="InterPro" id="IPR000629">
    <property type="entry name" value="RNA-helicase_DEAD-box_CS"/>
</dbReference>
<feature type="domain" description="Helicase ATP-binding" evidence="8">
    <location>
        <begin position="227"/>
        <end position="401"/>
    </location>
</feature>
<keyword evidence="1 6" id="KW-0547">Nucleotide-binding</keyword>
<dbReference type="InterPro" id="IPR027417">
    <property type="entry name" value="P-loop_NTPase"/>
</dbReference>
<dbReference type="PANTHER" id="PTHR47959:SF1">
    <property type="entry name" value="ATP-DEPENDENT RNA HELICASE DBPA"/>
    <property type="match status" value="1"/>
</dbReference>
<dbReference type="SMART" id="SM00490">
    <property type="entry name" value="HELICc"/>
    <property type="match status" value="1"/>
</dbReference>
<dbReference type="EMBL" id="AJWJ01000145">
    <property type="protein sequence ID" value="KAF2074477.1"/>
    <property type="molecule type" value="Genomic_DNA"/>
</dbReference>
<feature type="region of interest" description="Disordered" evidence="7">
    <location>
        <begin position="1"/>
        <end position="47"/>
    </location>
</feature>
<dbReference type="Pfam" id="PF00271">
    <property type="entry name" value="Helicase_C"/>
    <property type="match status" value="1"/>
</dbReference>
<evidence type="ECO:0000313" key="11">
    <source>
        <dbReference type="EMBL" id="KAF2074477.1"/>
    </source>
</evidence>
<evidence type="ECO:0000256" key="1">
    <source>
        <dbReference type="ARBA" id="ARBA00022741"/>
    </source>
</evidence>
<comment type="similarity">
    <text evidence="6">Belongs to the DEAD box helicase family.</text>
</comment>
<feature type="region of interest" description="Disordered" evidence="7">
    <location>
        <begin position="662"/>
        <end position="786"/>
    </location>
</feature>
<gene>
    <name evidence="11" type="ORF">CYY_004222</name>
</gene>
<feature type="short sequence motif" description="Q motif" evidence="5">
    <location>
        <begin position="196"/>
        <end position="224"/>
    </location>
</feature>
<dbReference type="OrthoDB" id="10259843at2759"/>
<dbReference type="PROSITE" id="PS51194">
    <property type="entry name" value="HELICASE_CTER"/>
    <property type="match status" value="1"/>
</dbReference>
<feature type="domain" description="DEAD-box RNA helicase Q" evidence="10">
    <location>
        <begin position="196"/>
        <end position="224"/>
    </location>
</feature>
<feature type="compositionally biased region" description="Polar residues" evidence="7">
    <location>
        <begin position="662"/>
        <end position="671"/>
    </location>
</feature>
<dbReference type="PROSITE" id="PS00039">
    <property type="entry name" value="DEAD_ATP_HELICASE"/>
    <property type="match status" value="1"/>
</dbReference>
<dbReference type="GO" id="GO:0005829">
    <property type="term" value="C:cytosol"/>
    <property type="evidence" value="ECO:0007669"/>
    <property type="project" value="TreeGrafter"/>
</dbReference>
<dbReference type="InterPro" id="IPR014001">
    <property type="entry name" value="Helicase_ATP-bd"/>
</dbReference>
<dbReference type="InterPro" id="IPR014014">
    <property type="entry name" value="RNA_helicase_DEAD_Q_motif"/>
</dbReference>
<dbReference type="GO" id="GO:0003724">
    <property type="term" value="F:RNA helicase activity"/>
    <property type="evidence" value="ECO:0007669"/>
    <property type="project" value="InterPro"/>
</dbReference>
<evidence type="ECO:0000259" key="8">
    <source>
        <dbReference type="PROSITE" id="PS51192"/>
    </source>
</evidence>
<dbReference type="PANTHER" id="PTHR47959">
    <property type="entry name" value="ATP-DEPENDENT RNA HELICASE RHLE-RELATED"/>
    <property type="match status" value="1"/>
</dbReference>
<evidence type="ECO:0000256" key="7">
    <source>
        <dbReference type="SAM" id="MobiDB-lite"/>
    </source>
</evidence>
<dbReference type="Proteomes" id="UP000695562">
    <property type="component" value="Unassembled WGS sequence"/>
</dbReference>
<keyword evidence="3 6" id="KW-0347">Helicase</keyword>
<feature type="compositionally biased region" description="Basic and acidic residues" evidence="7">
    <location>
        <begin position="105"/>
        <end position="118"/>
    </location>
</feature>
<feature type="region of interest" description="Disordered" evidence="7">
    <location>
        <begin position="65"/>
        <end position="181"/>
    </location>
</feature>
<dbReference type="SUPFAM" id="SSF52540">
    <property type="entry name" value="P-loop containing nucleoside triphosphate hydrolases"/>
    <property type="match status" value="2"/>
</dbReference>
<evidence type="ECO:0000259" key="10">
    <source>
        <dbReference type="PROSITE" id="PS51195"/>
    </source>
</evidence>
<dbReference type="InterPro" id="IPR001650">
    <property type="entry name" value="Helicase_C-like"/>
</dbReference>
<keyword evidence="2 6" id="KW-0378">Hydrolase</keyword>
<evidence type="ECO:0000313" key="12">
    <source>
        <dbReference type="Proteomes" id="UP000695562"/>
    </source>
</evidence>
<dbReference type="PROSITE" id="PS51192">
    <property type="entry name" value="HELICASE_ATP_BIND_1"/>
    <property type="match status" value="1"/>
</dbReference>
<name>A0A8J4V5G1_9MYCE</name>
<feature type="compositionally biased region" description="Acidic residues" evidence="7">
    <location>
        <begin position="716"/>
        <end position="729"/>
    </location>
</feature>
<evidence type="ECO:0000256" key="4">
    <source>
        <dbReference type="ARBA" id="ARBA00022840"/>
    </source>
</evidence>
<evidence type="ECO:0000256" key="6">
    <source>
        <dbReference type="RuleBase" id="RU000492"/>
    </source>
</evidence>
<dbReference type="CDD" id="cd17947">
    <property type="entry name" value="DEADc_DDX27"/>
    <property type="match status" value="1"/>
</dbReference>
<feature type="compositionally biased region" description="Basic and acidic residues" evidence="7">
    <location>
        <begin position="158"/>
        <end position="167"/>
    </location>
</feature>
<dbReference type="GO" id="GO:0016787">
    <property type="term" value="F:hydrolase activity"/>
    <property type="evidence" value="ECO:0007669"/>
    <property type="project" value="UniProtKB-KW"/>
</dbReference>
<feature type="compositionally biased region" description="Acidic residues" evidence="7">
    <location>
        <begin position="119"/>
        <end position="157"/>
    </location>
</feature>
<dbReference type="CDD" id="cd18787">
    <property type="entry name" value="SF2_C_DEAD"/>
    <property type="match status" value="1"/>
</dbReference>
<dbReference type="SMART" id="SM00487">
    <property type="entry name" value="DEXDc"/>
    <property type="match status" value="1"/>
</dbReference>
<evidence type="ECO:0000256" key="3">
    <source>
        <dbReference type="ARBA" id="ARBA00022806"/>
    </source>
</evidence>
<dbReference type="Pfam" id="PF00270">
    <property type="entry name" value="DEAD"/>
    <property type="match status" value="1"/>
</dbReference>
<dbReference type="InterPro" id="IPR050079">
    <property type="entry name" value="DEAD_box_RNA_helicase"/>
</dbReference>
<evidence type="ECO:0008006" key="13">
    <source>
        <dbReference type="Google" id="ProtNLM"/>
    </source>
</evidence>
<evidence type="ECO:0000256" key="5">
    <source>
        <dbReference type="PROSITE-ProRule" id="PRU00552"/>
    </source>
</evidence>